<dbReference type="Proteomes" id="UP001176468">
    <property type="component" value="Unassembled WGS sequence"/>
</dbReference>
<keyword evidence="3" id="KW-1185">Reference proteome</keyword>
<dbReference type="Pfam" id="PF12802">
    <property type="entry name" value="MarR_2"/>
    <property type="match status" value="1"/>
</dbReference>
<protein>
    <submittedName>
        <fullName evidence="2">MarR family transcriptional regulator</fullName>
    </submittedName>
</protein>
<dbReference type="InterPro" id="IPR036388">
    <property type="entry name" value="WH-like_DNA-bd_sf"/>
</dbReference>
<evidence type="ECO:0000313" key="3">
    <source>
        <dbReference type="Proteomes" id="UP001176468"/>
    </source>
</evidence>
<dbReference type="SMART" id="SM00347">
    <property type="entry name" value="HTH_MARR"/>
    <property type="match status" value="1"/>
</dbReference>
<dbReference type="InterPro" id="IPR000835">
    <property type="entry name" value="HTH_MarR-typ"/>
</dbReference>
<name>A0ABT8ZXE1_9SPHN</name>
<gene>
    <name evidence="2" type="ORF">Q5H94_07850</name>
</gene>
<dbReference type="EMBL" id="JAUQSZ010000004">
    <property type="protein sequence ID" value="MDO7842236.1"/>
    <property type="molecule type" value="Genomic_DNA"/>
</dbReference>
<dbReference type="InterPro" id="IPR036390">
    <property type="entry name" value="WH_DNA-bd_sf"/>
</dbReference>
<comment type="caution">
    <text evidence="2">The sequence shown here is derived from an EMBL/GenBank/DDBJ whole genome shotgun (WGS) entry which is preliminary data.</text>
</comment>
<sequence length="162" mass="17731">MSETARHLIQFLDEIARARGRMAVAFRDIRAMHGLTEVENVVLTAVTGARQLPTVPQIGRSLDHPRQVIQRAADALVARGLIEWHDNPDHKRARLLAPTEEGTRLRHLADLAGIARAEQLAEGIDADMLATVVAGLRTVRAAIQQNVRAIGETADADEQEDA</sequence>
<evidence type="ECO:0000313" key="2">
    <source>
        <dbReference type="EMBL" id="MDO7842236.1"/>
    </source>
</evidence>
<organism evidence="2 3">
    <name type="scientific">Sphingomonas immobilis</name>
    <dbReference type="NCBI Taxonomy" id="3063997"/>
    <lineage>
        <taxon>Bacteria</taxon>
        <taxon>Pseudomonadati</taxon>
        <taxon>Pseudomonadota</taxon>
        <taxon>Alphaproteobacteria</taxon>
        <taxon>Sphingomonadales</taxon>
        <taxon>Sphingomonadaceae</taxon>
        <taxon>Sphingomonas</taxon>
    </lineage>
</organism>
<proteinExistence type="predicted"/>
<dbReference type="Gene3D" id="1.10.10.10">
    <property type="entry name" value="Winged helix-like DNA-binding domain superfamily/Winged helix DNA-binding domain"/>
    <property type="match status" value="1"/>
</dbReference>
<accession>A0ABT8ZXE1</accession>
<dbReference type="RefSeq" id="WP_304560703.1">
    <property type="nucleotide sequence ID" value="NZ_JAUQSZ010000004.1"/>
</dbReference>
<evidence type="ECO:0000259" key="1">
    <source>
        <dbReference type="SMART" id="SM00347"/>
    </source>
</evidence>
<feature type="domain" description="HTH marR-type" evidence="1">
    <location>
        <begin position="28"/>
        <end position="129"/>
    </location>
</feature>
<reference evidence="2" key="1">
    <citation type="submission" date="2023-07" db="EMBL/GenBank/DDBJ databases">
        <authorList>
            <person name="Kim M.K."/>
        </authorList>
    </citation>
    <scope>NUCLEOTIDE SEQUENCE</scope>
    <source>
        <strain evidence="2">CA1-15</strain>
    </source>
</reference>
<dbReference type="SUPFAM" id="SSF46785">
    <property type="entry name" value="Winged helix' DNA-binding domain"/>
    <property type="match status" value="1"/>
</dbReference>